<name>A0ABW1S4T7_9PROT</name>
<keyword evidence="4" id="KW-0788">Thiol protease</keyword>
<comment type="similarity">
    <text evidence="1">Belongs to the peptidase C40 family.</text>
</comment>
<dbReference type="NCBIfam" id="TIGR02219">
    <property type="entry name" value="phage_NlpC_fam"/>
    <property type="match status" value="1"/>
</dbReference>
<protein>
    <submittedName>
        <fullName evidence="6">NlpC/P60 family protein</fullName>
    </submittedName>
</protein>
<evidence type="ECO:0000256" key="3">
    <source>
        <dbReference type="ARBA" id="ARBA00022801"/>
    </source>
</evidence>
<keyword evidence="3" id="KW-0378">Hydrolase</keyword>
<dbReference type="InterPro" id="IPR011929">
    <property type="entry name" value="Phage_pept_NlpC/P60"/>
</dbReference>
<evidence type="ECO:0000259" key="5">
    <source>
        <dbReference type="PROSITE" id="PS51935"/>
    </source>
</evidence>
<accession>A0ABW1S4T7</accession>
<dbReference type="InterPro" id="IPR038765">
    <property type="entry name" value="Papain-like_cys_pep_sf"/>
</dbReference>
<organism evidence="6 7">
    <name type="scientific">Ponticaulis profundi</name>
    <dbReference type="NCBI Taxonomy" id="2665222"/>
    <lineage>
        <taxon>Bacteria</taxon>
        <taxon>Pseudomonadati</taxon>
        <taxon>Pseudomonadota</taxon>
        <taxon>Alphaproteobacteria</taxon>
        <taxon>Hyphomonadales</taxon>
        <taxon>Hyphomonadaceae</taxon>
        <taxon>Ponticaulis</taxon>
    </lineage>
</organism>
<evidence type="ECO:0000256" key="1">
    <source>
        <dbReference type="ARBA" id="ARBA00007074"/>
    </source>
</evidence>
<dbReference type="PROSITE" id="PS51935">
    <property type="entry name" value="NLPC_P60"/>
    <property type="match status" value="1"/>
</dbReference>
<evidence type="ECO:0000256" key="4">
    <source>
        <dbReference type="ARBA" id="ARBA00022807"/>
    </source>
</evidence>
<dbReference type="RefSeq" id="WP_377374171.1">
    <property type="nucleotide sequence ID" value="NZ_JBHSSW010000001.1"/>
</dbReference>
<comment type="caution">
    <text evidence="6">The sequence shown here is derived from an EMBL/GenBank/DDBJ whole genome shotgun (WGS) entry which is preliminary data.</text>
</comment>
<evidence type="ECO:0000313" key="6">
    <source>
        <dbReference type="EMBL" id="MFC6196584.1"/>
    </source>
</evidence>
<sequence>MILQEQILREARSWIGTPYRHQASVKGAGTDCLGLVRGIWRAVYQAEPEAPPPYTPDWAEALGQDTLLEAARRHMTEQAIGDARSGDLILFRMGLGTPAKHAAIMSGQDTIIHAYWGRSVCETRLVPWWRRRIAAVFEFPDISHED</sequence>
<gene>
    <name evidence="6" type="ORF">ACFQDM_00765</name>
</gene>
<keyword evidence="2" id="KW-0645">Protease</keyword>
<reference evidence="7" key="1">
    <citation type="journal article" date="2019" name="Int. J. Syst. Evol. Microbiol.">
        <title>The Global Catalogue of Microorganisms (GCM) 10K type strain sequencing project: providing services to taxonomists for standard genome sequencing and annotation.</title>
        <authorList>
            <consortium name="The Broad Institute Genomics Platform"/>
            <consortium name="The Broad Institute Genome Sequencing Center for Infectious Disease"/>
            <person name="Wu L."/>
            <person name="Ma J."/>
        </authorList>
    </citation>
    <scope>NUCLEOTIDE SEQUENCE [LARGE SCALE GENOMIC DNA]</scope>
    <source>
        <strain evidence="7">CGMCC-1.15741</strain>
    </source>
</reference>
<dbReference type="Proteomes" id="UP001596303">
    <property type="component" value="Unassembled WGS sequence"/>
</dbReference>
<dbReference type="EMBL" id="JBHSSW010000001">
    <property type="protein sequence ID" value="MFC6196584.1"/>
    <property type="molecule type" value="Genomic_DNA"/>
</dbReference>
<dbReference type="Pfam" id="PF00877">
    <property type="entry name" value="NLPC_P60"/>
    <property type="match status" value="1"/>
</dbReference>
<keyword evidence="7" id="KW-1185">Reference proteome</keyword>
<evidence type="ECO:0000313" key="7">
    <source>
        <dbReference type="Proteomes" id="UP001596303"/>
    </source>
</evidence>
<evidence type="ECO:0000256" key="2">
    <source>
        <dbReference type="ARBA" id="ARBA00022670"/>
    </source>
</evidence>
<dbReference type="InterPro" id="IPR000064">
    <property type="entry name" value="NLP_P60_dom"/>
</dbReference>
<proteinExistence type="inferred from homology"/>
<feature type="domain" description="NlpC/P60" evidence="5">
    <location>
        <begin position="1"/>
        <end position="140"/>
    </location>
</feature>
<dbReference type="Gene3D" id="3.90.1720.10">
    <property type="entry name" value="endopeptidase domain like (from Nostoc punctiforme)"/>
    <property type="match status" value="1"/>
</dbReference>
<dbReference type="SUPFAM" id="SSF54001">
    <property type="entry name" value="Cysteine proteinases"/>
    <property type="match status" value="1"/>
</dbReference>